<evidence type="ECO:0000313" key="2">
    <source>
        <dbReference type="Proteomes" id="UP000290433"/>
    </source>
</evidence>
<gene>
    <name evidence="1" type="ORF">NU08_2226</name>
</gene>
<protein>
    <submittedName>
        <fullName evidence="1">Uncharacterized protein</fullName>
    </submittedName>
</protein>
<accession>A0A444VYD8</accession>
<reference evidence="1 2" key="1">
    <citation type="submission" date="2014-12" db="EMBL/GenBank/DDBJ databases">
        <title>Genome sequence of Flavobacterium anhuiense RCM74.</title>
        <authorList>
            <person name="Kim J.F."/>
            <person name="Song J.Y."/>
            <person name="Kwak M.-J."/>
            <person name="Lee S.-W."/>
        </authorList>
    </citation>
    <scope>NUCLEOTIDE SEQUENCE [LARGE SCALE GENOMIC DNA]</scope>
    <source>
        <strain evidence="1 2">RCM74</strain>
    </source>
</reference>
<evidence type="ECO:0000313" key="1">
    <source>
        <dbReference type="EMBL" id="RYJ38640.1"/>
    </source>
</evidence>
<name>A0A444VYD8_9FLAO</name>
<dbReference type="EMBL" id="JUIV01000007">
    <property type="protein sequence ID" value="RYJ38640.1"/>
    <property type="molecule type" value="Genomic_DNA"/>
</dbReference>
<dbReference type="AlphaFoldDB" id="A0A444VYD8"/>
<organism evidence="1 2">
    <name type="scientific">Flavobacterium anhuiense</name>
    <dbReference type="NCBI Taxonomy" id="459526"/>
    <lineage>
        <taxon>Bacteria</taxon>
        <taxon>Pseudomonadati</taxon>
        <taxon>Bacteroidota</taxon>
        <taxon>Flavobacteriia</taxon>
        <taxon>Flavobacteriales</taxon>
        <taxon>Flavobacteriaceae</taxon>
        <taxon>Flavobacterium</taxon>
    </lineage>
</organism>
<proteinExistence type="predicted"/>
<comment type="caution">
    <text evidence="1">The sequence shown here is derived from an EMBL/GenBank/DDBJ whole genome shotgun (WGS) entry which is preliminary data.</text>
</comment>
<sequence length="53" mass="6191">MRIVCHFDEGEISASNSVPKNAKLWRATYGDFSFVELTKSSEKLFFRAFFIRI</sequence>
<dbReference type="Proteomes" id="UP000290433">
    <property type="component" value="Unassembled WGS sequence"/>
</dbReference>